<comment type="caution">
    <text evidence="2">The sequence shown here is derived from an EMBL/GenBank/DDBJ whole genome shotgun (WGS) entry which is preliminary data.</text>
</comment>
<name>A0A9P8V1K1_9PEZI</name>
<protein>
    <submittedName>
        <fullName evidence="2">Uncharacterized protein</fullName>
    </submittedName>
</protein>
<proteinExistence type="predicted"/>
<dbReference type="InterPro" id="IPR021858">
    <property type="entry name" value="Fun_TF"/>
</dbReference>
<reference evidence="2" key="1">
    <citation type="journal article" date="2021" name="Nat. Commun.">
        <title>Genetic determinants of endophytism in the Arabidopsis root mycobiome.</title>
        <authorList>
            <person name="Mesny F."/>
            <person name="Miyauchi S."/>
            <person name="Thiergart T."/>
            <person name="Pickel B."/>
            <person name="Atanasova L."/>
            <person name="Karlsson M."/>
            <person name="Huettel B."/>
            <person name="Barry K.W."/>
            <person name="Haridas S."/>
            <person name="Chen C."/>
            <person name="Bauer D."/>
            <person name="Andreopoulos W."/>
            <person name="Pangilinan J."/>
            <person name="LaButti K."/>
            <person name="Riley R."/>
            <person name="Lipzen A."/>
            <person name="Clum A."/>
            <person name="Drula E."/>
            <person name="Henrissat B."/>
            <person name="Kohler A."/>
            <person name="Grigoriev I.V."/>
            <person name="Martin F.M."/>
            <person name="Hacquard S."/>
        </authorList>
    </citation>
    <scope>NUCLEOTIDE SEQUENCE</scope>
    <source>
        <strain evidence="2">MPI-SDFR-AT-0117</strain>
    </source>
</reference>
<gene>
    <name evidence="2" type="ORF">F5X68DRAFT_237252</name>
</gene>
<organism evidence="2 3">
    <name type="scientific">Plectosphaerella plurivora</name>
    <dbReference type="NCBI Taxonomy" id="936078"/>
    <lineage>
        <taxon>Eukaryota</taxon>
        <taxon>Fungi</taxon>
        <taxon>Dikarya</taxon>
        <taxon>Ascomycota</taxon>
        <taxon>Pezizomycotina</taxon>
        <taxon>Sordariomycetes</taxon>
        <taxon>Hypocreomycetidae</taxon>
        <taxon>Glomerellales</taxon>
        <taxon>Plectosphaerellaceae</taxon>
        <taxon>Plectosphaerella</taxon>
    </lineage>
</organism>
<accession>A0A9P8V1K1</accession>
<dbReference type="AlphaFoldDB" id="A0A9P8V1K1"/>
<keyword evidence="1" id="KW-0539">Nucleus</keyword>
<evidence type="ECO:0000256" key="1">
    <source>
        <dbReference type="ARBA" id="ARBA00023242"/>
    </source>
</evidence>
<evidence type="ECO:0000313" key="3">
    <source>
        <dbReference type="Proteomes" id="UP000770015"/>
    </source>
</evidence>
<dbReference type="Pfam" id="PF11951">
    <property type="entry name" value="Fungal_trans_2"/>
    <property type="match status" value="1"/>
</dbReference>
<keyword evidence="3" id="KW-1185">Reference proteome</keyword>
<dbReference type="PANTHER" id="PTHR37540">
    <property type="entry name" value="TRANSCRIPTION FACTOR (ACR-2), PUTATIVE-RELATED-RELATED"/>
    <property type="match status" value="1"/>
</dbReference>
<sequence>MVNTRETRSAFQTFYFPLLPRFKSLISRTKPLSSIIDRKAAYATHLYTVDIFDNVLDEMVKMILEFRKYSGFLVATEILYPPKLCATSTSSVSDWLAFVYHDETYLNCTLAIAASYTDSFAGHAQVSPRALGYLCKAYALINKKLSSPEATTSPVIASVTSLVVYHRIHDSQAAGLIHFDGLERIIRLRGGMTKSGNCTKAVEARY</sequence>
<dbReference type="PANTHER" id="PTHR37540:SF9">
    <property type="entry name" value="ZN(2)-C6 FUNGAL-TYPE DOMAIN-CONTAINING PROTEIN"/>
    <property type="match status" value="1"/>
</dbReference>
<evidence type="ECO:0000313" key="2">
    <source>
        <dbReference type="EMBL" id="KAH6664818.1"/>
    </source>
</evidence>
<dbReference type="Proteomes" id="UP000770015">
    <property type="component" value="Unassembled WGS sequence"/>
</dbReference>
<dbReference type="OrthoDB" id="4851498at2759"/>
<dbReference type="EMBL" id="JAGSXJ010000039">
    <property type="protein sequence ID" value="KAH6664818.1"/>
    <property type="molecule type" value="Genomic_DNA"/>
</dbReference>